<gene>
    <name evidence="1" type="ORF">GPA27_12230</name>
</gene>
<organism evidence="1 2">
    <name type="scientific">Aromatoleum toluolicum</name>
    <dbReference type="NCBI Taxonomy" id="90060"/>
    <lineage>
        <taxon>Bacteria</taxon>
        <taxon>Pseudomonadati</taxon>
        <taxon>Pseudomonadota</taxon>
        <taxon>Betaproteobacteria</taxon>
        <taxon>Rhodocyclales</taxon>
        <taxon>Rhodocyclaceae</taxon>
        <taxon>Aromatoleum</taxon>
    </lineage>
</organism>
<evidence type="ECO:0000313" key="1">
    <source>
        <dbReference type="EMBL" id="NMF98153.1"/>
    </source>
</evidence>
<evidence type="ECO:0008006" key="3">
    <source>
        <dbReference type="Google" id="ProtNLM"/>
    </source>
</evidence>
<accession>A0ABX1NG46</accession>
<comment type="caution">
    <text evidence="1">The sequence shown here is derived from an EMBL/GenBank/DDBJ whole genome shotgun (WGS) entry which is preliminary data.</text>
</comment>
<proteinExistence type="predicted"/>
<dbReference type="EMBL" id="WTVS01000023">
    <property type="protein sequence ID" value="NMF98153.1"/>
    <property type="molecule type" value="Genomic_DNA"/>
</dbReference>
<dbReference type="SUPFAM" id="SSF159894">
    <property type="entry name" value="YgaC/TfoX-N like"/>
    <property type="match status" value="1"/>
</dbReference>
<protein>
    <recommendedName>
        <fullName evidence="3">TfoX N-terminal domain-containing protein</fullName>
    </recommendedName>
</protein>
<reference evidence="1 2" key="1">
    <citation type="submission" date="2019-12" db="EMBL/GenBank/DDBJ databases">
        <title>Comparative genomics gives insights into the taxonomy of the Azoarcus-Aromatoleum group and reveals separate origins of nif in the plant-associated Azoarcus and non-plant-associated Aromatoleum sub-groups.</title>
        <authorList>
            <person name="Lafos M."/>
            <person name="Maluk M."/>
            <person name="Batista M."/>
            <person name="Junghare M."/>
            <person name="Carmona M."/>
            <person name="Faoro H."/>
            <person name="Cruz L.M."/>
            <person name="Battistoni F."/>
            <person name="De Souza E."/>
            <person name="Pedrosa F."/>
            <person name="Chen W.-M."/>
            <person name="Poole P.S."/>
            <person name="Dixon R.A."/>
            <person name="James E.K."/>
        </authorList>
    </citation>
    <scope>NUCLEOTIDE SEQUENCE [LARGE SCALE GENOMIC DNA]</scope>
    <source>
        <strain evidence="1 2">T</strain>
    </source>
</reference>
<name>A0ABX1NG46_9RHOO</name>
<dbReference type="Gene3D" id="3.30.1460.30">
    <property type="entry name" value="YgaC/TfoX-N like chaperone"/>
    <property type="match status" value="1"/>
</dbReference>
<dbReference type="Proteomes" id="UP000634522">
    <property type="component" value="Unassembled WGS sequence"/>
</dbReference>
<sequence length="121" mass="13206">MTLDGDPLNTCVPNASRKSQIDEVLLKLPGVRAKKISGLDAYFVDDKMFACISGNGVGLRVPAATAIELQFSRGDVVPFQPGGMASSREWIQIDRADAADYEQDIELFRASLEFVKGARTR</sequence>
<keyword evidence="2" id="KW-1185">Reference proteome</keyword>
<evidence type="ECO:0000313" key="2">
    <source>
        <dbReference type="Proteomes" id="UP000634522"/>
    </source>
</evidence>